<dbReference type="VEuPathDB" id="FungiDB:yc1106_06771"/>
<dbReference type="Pfam" id="PF13758">
    <property type="entry name" value="Prefoldin_3"/>
    <property type="match status" value="1"/>
</dbReference>
<organism evidence="4 5">
    <name type="scientific">Curvularia clavata</name>
    <dbReference type="NCBI Taxonomy" id="95742"/>
    <lineage>
        <taxon>Eukaryota</taxon>
        <taxon>Fungi</taxon>
        <taxon>Dikarya</taxon>
        <taxon>Ascomycota</taxon>
        <taxon>Pezizomycotina</taxon>
        <taxon>Dothideomycetes</taxon>
        <taxon>Pleosporomycetidae</taxon>
        <taxon>Pleosporales</taxon>
        <taxon>Pleosporineae</taxon>
        <taxon>Pleosporaceae</taxon>
        <taxon>Curvularia</taxon>
    </lineage>
</organism>
<evidence type="ECO:0000313" key="5">
    <source>
        <dbReference type="Proteomes" id="UP001056012"/>
    </source>
</evidence>
<evidence type="ECO:0000256" key="1">
    <source>
        <dbReference type="SAM" id="Coils"/>
    </source>
</evidence>
<name>A0A9Q8ZAE8_CURCL</name>
<proteinExistence type="predicted"/>
<sequence length="614" mass="67975">MAASTQKALEDIERRRVQLQQTVDQLRKSLNHWTTWEAEYEALKEEIEAADDPSPSQIREMARELELELVNQKEVEELLCKNSPTERTANQVVDMISRRIDYVRTSSATIEKNLDTAEKKLAGVDVLLEPGMNNEEGDPMMDIEEELDDEGNEISSSVNQTGKAAAELVEVLRKAGIQKAELEKTNTTQAKEQPPESPSTSLSASDDAKESKASASSTSASVSPDDRATTEQSPAKKAVSFAEKVDVEPESKPAPKPKGAQDLASVHFPEGARAVELEDDDDDESLSSPIIPEDESPEDAELRRQMLQYGMSEVGQVVAELNLDKPTASFSDDDEDDDYYDDDYNTEDEEEEDEYGRSTRPVVTEEYRRQMLELEKKLNARMIENIGPQKDDHSLEEHIGDIRTMRIQKDDQFDQSLDASKSTSQSTADVSPEKTKKKGVRFANDVDISEAPKQVPEPTRAAQPAAKLAPTISDTIVERSAPAPPSQVEPPKPGKTSRFKSARAAASTPQVLPTPPVPEAPPVPTGPAGRTLATTITEHVPSPSEPQAPDEFDPVILNREIQAEYHKARNRFIQRQGGFKATEEDEENPIMEERDGKPKKVSRFMAARLKAEGM</sequence>
<evidence type="ECO:0000313" key="4">
    <source>
        <dbReference type="EMBL" id="USP79497.1"/>
    </source>
</evidence>
<dbReference type="GO" id="GO:0000122">
    <property type="term" value="P:negative regulation of transcription by RNA polymerase II"/>
    <property type="evidence" value="ECO:0007669"/>
    <property type="project" value="TreeGrafter"/>
</dbReference>
<feature type="compositionally biased region" description="Basic and acidic residues" evidence="2">
    <location>
        <begin position="243"/>
        <end position="253"/>
    </location>
</feature>
<dbReference type="GO" id="GO:0019212">
    <property type="term" value="F:phosphatase inhibitor activity"/>
    <property type="evidence" value="ECO:0007669"/>
    <property type="project" value="TreeGrafter"/>
</dbReference>
<dbReference type="EMBL" id="CP089278">
    <property type="protein sequence ID" value="USP79497.1"/>
    <property type="molecule type" value="Genomic_DNA"/>
</dbReference>
<feature type="region of interest" description="Disordered" evidence="2">
    <location>
        <begin position="180"/>
        <end position="300"/>
    </location>
</feature>
<protein>
    <recommendedName>
        <fullName evidence="3">DUF3835 domain-containing protein</fullName>
    </recommendedName>
</protein>
<dbReference type="PANTHER" id="PTHR15111:SF0">
    <property type="entry name" value="UNCONVENTIONAL PREFOLDIN RPB5 INTERACTOR 1"/>
    <property type="match status" value="1"/>
</dbReference>
<feature type="region of interest" description="Disordered" evidence="2">
    <location>
        <begin position="385"/>
        <end position="530"/>
    </location>
</feature>
<evidence type="ECO:0000259" key="3">
    <source>
        <dbReference type="Pfam" id="PF12927"/>
    </source>
</evidence>
<feature type="region of interest" description="Disordered" evidence="2">
    <location>
        <begin position="323"/>
        <end position="363"/>
    </location>
</feature>
<feature type="coiled-coil region" evidence="1">
    <location>
        <begin position="2"/>
        <end position="29"/>
    </location>
</feature>
<reference evidence="4" key="1">
    <citation type="submission" date="2021-12" db="EMBL/GenBank/DDBJ databases">
        <title>Curvularia clavata genome.</title>
        <authorList>
            <person name="Cao Y."/>
        </authorList>
    </citation>
    <scope>NUCLEOTIDE SEQUENCE</scope>
    <source>
        <strain evidence="4">Yc1106</strain>
    </source>
</reference>
<dbReference type="OrthoDB" id="21413at2759"/>
<feature type="compositionally biased region" description="Acidic residues" evidence="2">
    <location>
        <begin position="331"/>
        <end position="354"/>
    </location>
</feature>
<dbReference type="InterPro" id="IPR052255">
    <property type="entry name" value="RNA_pol_II_subunit5-mediator"/>
</dbReference>
<keyword evidence="5" id="KW-1185">Reference proteome</keyword>
<keyword evidence="1" id="KW-0175">Coiled coil</keyword>
<dbReference type="AlphaFoldDB" id="A0A9Q8ZAE8"/>
<feature type="region of interest" description="Disordered" evidence="2">
    <location>
        <begin position="576"/>
        <end position="602"/>
    </location>
</feature>
<dbReference type="Pfam" id="PF12927">
    <property type="entry name" value="DUF3835"/>
    <property type="match status" value="1"/>
</dbReference>
<dbReference type="PANTHER" id="PTHR15111">
    <property type="entry name" value="RNA POLYMERASE II SUBUNIT 5-MEDIATING PROTEIN NNX3"/>
    <property type="match status" value="1"/>
</dbReference>
<feature type="compositionally biased region" description="Pro residues" evidence="2">
    <location>
        <begin position="512"/>
        <end position="525"/>
    </location>
</feature>
<evidence type="ECO:0000256" key="2">
    <source>
        <dbReference type="SAM" id="MobiDB-lite"/>
    </source>
</evidence>
<accession>A0A9Q8ZAE8</accession>
<feature type="domain" description="DUF3835" evidence="3">
    <location>
        <begin position="532"/>
        <end position="609"/>
    </location>
</feature>
<dbReference type="InterPro" id="IPR024325">
    <property type="entry name" value="DUF3835"/>
</dbReference>
<gene>
    <name evidence="4" type="ORF">yc1106_06771</name>
</gene>
<dbReference type="GO" id="GO:0003682">
    <property type="term" value="F:chromatin binding"/>
    <property type="evidence" value="ECO:0007669"/>
    <property type="project" value="TreeGrafter"/>
</dbReference>
<feature type="compositionally biased region" description="Polar residues" evidence="2">
    <location>
        <begin position="414"/>
        <end position="429"/>
    </location>
</feature>
<dbReference type="GO" id="GO:0003714">
    <property type="term" value="F:transcription corepressor activity"/>
    <property type="evidence" value="ECO:0007669"/>
    <property type="project" value="TreeGrafter"/>
</dbReference>
<feature type="compositionally biased region" description="Basic and acidic residues" evidence="2">
    <location>
        <begin position="389"/>
        <end position="412"/>
    </location>
</feature>
<dbReference type="Proteomes" id="UP001056012">
    <property type="component" value="Chromosome 5"/>
</dbReference>
<feature type="compositionally biased region" description="Low complexity" evidence="2">
    <location>
        <begin position="213"/>
        <end position="223"/>
    </location>
</feature>
<feature type="compositionally biased region" description="Pro residues" evidence="2">
    <location>
        <begin position="482"/>
        <end position="493"/>
    </location>
</feature>
<dbReference type="InterPro" id="IPR039553">
    <property type="entry name" value="Prefoldin-like"/>
</dbReference>
<dbReference type="SUPFAM" id="SSF46579">
    <property type="entry name" value="Prefoldin"/>
    <property type="match status" value="1"/>
</dbReference>